<dbReference type="PANTHER" id="PTHR39176:SF1">
    <property type="entry name" value="PERIPLASMIC PROTEIN"/>
    <property type="match status" value="1"/>
</dbReference>
<evidence type="ECO:0000256" key="1">
    <source>
        <dbReference type="SAM" id="SignalP"/>
    </source>
</evidence>
<dbReference type="HOGENOM" id="CLU_128596_4_2_6"/>
<dbReference type="AlphaFoldDB" id="E0WUN7"/>
<evidence type="ECO:0000313" key="4">
    <source>
        <dbReference type="Proteomes" id="UP000005726"/>
    </source>
</evidence>
<accession>E0WUN7</accession>
<dbReference type="Gene3D" id="1.20.1270.180">
    <property type="match status" value="1"/>
</dbReference>
<reference evidence="3" key="1">
    <citation type="journal article" date="2009" name="Environ. Microbiol.">
        <title>Dynamics of genome evolution in facultative symbionts of aphids.</title>
        <authorList>
            <person name="Degnan P.H."/>
            <person name="Leonardo T.E."/>
            <person name="Cass B.N."/>
            <person name="Hurwitz B."/>
            <person name="Stern D."/>
            <person name="Gibbs R.A."/>
            <person name="Richards S."/>
            <person name="Moran N.A."/>
        </authorList>
    </citation>
    <scope>NUCLEOTIDE SEQUENCE [LARGE SCALE GENOMIC DNA]</scope>
    <source>
        <strain evidence="3">LSR1</strain>
    </source>
</reference>
<evidence type="ECO:0000313" key="3">
    <source>
        <dbReference type="EMBL" id="EFL91281.1"/>
    </source>
</evidence>
<dbReference type="PANTHER" id="PTHR39176">
    <property type="entry name" value="PERIPLASMIC PROTEIN-RELATED"/>
    <property type="match status" value="1"/>
</dbReference>
<name>E0WUN7_9ENTR</name>
<feature type="domain" description="Lysozyme inhibitor LprI-like N-terminal" evidence="2">
    <location>
        <begin position="22"/>
        <end position="111"/>
    </location>
</feature>
<protein>
    <recommendedName>
        <fullName evidence="2">Lysozyme inhibitor LprI-like N-terminal domain-containing protein</fullName>
    </recommendedName>
</protein>
<sequence>MKKMIMVLLAALPVFNASALECDNAQTQSEMNNCATAAYKKADDELNKLYENIKERTRGKHKKMLKKTQQKWIEYRDSDCRFQTYLSRKNSIYPMVYAYCRENKTRERVNEFKKMLDCPEGDVSCPLSVN</sequence>
<keyword evidence="4" id="KW-1185">Reference proteome</keyword>
<dbReference type="RefSeq" id="WP_006705427.1">
    <property type="nucleotide sequence ID" value="NZ_CAWLGB010000095.1"/>
</dbReference>
<gene>
    <name evidence="3" type="ORF">REG_1819</name>
</gene>
<dbReference type="eggNOG" id="COG3755">
    <property type="taxonomic scope" value="Bacteria"/>
</dbReference>
<dbReference type="InterPro" id="IPR009739">
    <property type="entry name" value="LprI-like_N"/>
</dbReference>
<dbReference type="STRING" id="663321.REG_1819"/>
<dbReference type="Pfam" id="PF07007">
    <property type="entry name" value="LprI"/>
    <property type="match status" value="1"/>
</dbReference>
<proteinExistence type="predicted"/>
<feature type="chain" id="PRO_5003142839" description="Lysozyme inhibitor LprI-like N-terminal domain-containing protein" evidence="1">
    <location>
        <begin position="20"/>
        <end position="130"/>
    </location>
</feature>
<feature type="signal peptide" evidence="1">
    <location>
        <begin position="1"/>
        <end position="19"/>
    </location>
</feature>
<organism evidence="3 4">
    <name type="scientific">Candidatus Regiella insecticola LSR1</name>
    <dbReference type="NCBI Taxonomy" id="663321"/>
    <lineage>
        <taxon>Bacteria</taxon>
        <taxon>Pseudomonadati</taxon>
        <taxon>Pseudomonadota</taxon>
        <taxon>Gammaproteobacteria</taxon>
        <taxon>Enterobacterales</taxon>
        <taxon>Enterobacteriaceae</taxon>
        <taxon>aphid secondary symbionts</taxon>
        <taxon>Candidatus Regiella</taxon>
    </lineage>
</organism>
<keyword evidence="1" id="KW-0732">Signal</keyword>
<dbReference type="Proteomes" id="UP000005726">
    <property type="component" value="Unassembled WGS sequence"/>
</dbReference>
<dbReference type="EMBL" id="GL379683">
    <property type="protein sequence ID" value="EFL91281.1"/>
    <property type="molecule type" value="Genomic_DNA"/>
</dbReference>
<evidence type="ECO:0000259" key="2">
    <source>
        <dbReference type="Pfam" id="PF07007"/>
    </source>
</evidence>